<reference evidence="2" key="1">
    <citation type="journal article" date="2014" name="Science">
        <title>Ancient hybridizations among the ancestral genomes of bread wheat.</title>
        <authorList>
            <consortium name="International Wheat Genome Sequencing Consortium,"/>
            <person name="Marcussen T."/>
            <person name="Sandve S.R."/>
            <person name="Heier L."/>
            <person name="Spannagl M."/>
            <person name="Pfeifer M."/>
            <person name="Jakobsen K.S."/>
            <person name="Wulff B.B."/>
            <person name="Steuernagel B."/>
            <person name="Mayer K.F."/>
            <person name="Olsen O.A."/>
        </authorList>
    </citation>
    <scope>NUCLEOTIDE SEQUENCE [LARGE SCALE GENOMIC DNA]</scope>
    <source>
        <strain evidence="2">cv. AL8/78</strain>
    </source>
</reference>
<dbReference type="Proteomes" id="UP000015105">
    <property type="component" value="Chromosome 6D"/>
</dbReference>
<reference evidence="1" key="5">
    <citation type="journal article" date="2021" name="G3 (Bethesda)">
        <title>Aegilops tauschii genome assembly Aet v5.0 features greater sequence contiguity and improved annotation.</title>
        <authorList>
            <person name="Wang L."/>
            <person name="Zhu T."/>
            <person name="Rodriguez J.C."/>
            <person name="Deal K.R."/>
            <person name="Dubcovsky J."/>
            <person name="McGuire P.E."/>
            <person name="Lux T."/>
            <person name="Spannagl M."/>
            <person name="Mayer K.F.X."/>
            <person name="Baldrich P."/>
            <person name="Meyers B.C."/>
            <person name="Huo N."/>
            <person name="Gu Y.Q."/>
            <person name="Zhou H."/>
            <person name="Devos K.M."/>
            <person name="Bennetzen J.L."/>
            <person name="Unver T."/>
            <person name="Budak H."/>
            <person name="Gulick P.J."/>
            <person name="Galiba G."/>
            <person name="Kalapos B."/>
            <person name="Nelson D.R."/>
            <person name="Li P."/>
            <person name="You F.M."/>
            <person name="Luo M.C."/>
            <person name="Dvorak J."/>
        </authorList>
    </citation>
    <scope>NUCLEOTIDE SEQUENCE [LARGE SCALE GENOMIC DNA]</scope>
    <source>
        <strain evidence="1">cv. AL8/78</strain>
    </source>
</reference>
<dbReference type="Gramene" id="AET6Gv20456800.52">
    <property type="protein sequence ID" value="AET6Gv20456800.52"/>
    <property type="gene ID" value="AET6Gv20456800"/>
</dbReference>
<keyword evidence="2" id="KW-1185">Reference proteome</keyword>
<sequence>HPTALASPRRPPRRAYARRPCAVGGAVGEKEERERWVGGGSLFVLMTDGAIICMRGRSRTHGRGKRPHSVRFDPKTRPSLGRGWVQSRLNTDKSPFALARWAVWYVRFTPNGCTRTEWGRALELALKPLNQSCMPFPAGPVLLGGETTLVRGGT</sequence>
<dbReference type="EnsemblPlants" id="AET6Gv20456800.52">
    <property type="protein sequence ID" value="AET6Gv20456800.52"/>
    <property type="gene ID" value="AET6Gv20456800"/>
</dbReference>
<accession>A0A453NRF7</accession>
<protein>
    <submittedName>
        <fullName evidence="1">Uncharacterized protein</fullName>
    </submittedName>
</protein>
<reference evidence="2" key="2">
    <citation type="journal article" date="2017" name="Nat. Plants">
        <title>The Aegilops tauschii genome reveals multiple impacts of transposons.</title>
        <authorList>
            <person name="Zhao G."/>
            <person name="Zou C."/>
            <person name="Li K."/>
            <person name="Wang K."/>
            <person name="Li T."/>
            <person name="Gao L."/>
            <person name="Zhang X."/>
            <person name="Wang H."/>
            <person name="Yang Z."/>
            <person name="Liu X."/>
            <person name="Jiang W."/>
            <person name="Mao L."/>
            <person name="Kong X."/>
            <person name="Jiao Y."/>
            <person name="Jia J."/>
        </authorList>
    </citation>
    <scope>NUCLEOTIDE SEQUENCE [LARGE SCALE GENOMIC DNA]</scope>
    <source>
        <strain evidence="2">cv. AL8/78</strain>
    </source>
</reference>
<evidence type="ECO:0000313" key="2">
    <source>
        <dbReference type="Proteomes" id="UP000015105"/>
    </source>
</evidence>
<evidence type="ECO:0000313" key="1">
    <source>
        <dbReference type="EnsemblPlants" id="AET6Gv20456800.52"/>
    </source>
</evidence>
<proteinExistence type="predicted"/>
<name>A0A453NRF7_AEGTS</name>
<dbReference type="AlphaFoldDB" id="A0A453NRF7"/>
<reference evidence="1" key="4">
    <citation type="submission" date="2019-03" db="UniProtKB">
        <authorList>
            <consortium name="EnsemblPlants"/>
        </authorList>
    </citation>
    <scope>IDENTIFICATION</scope>
</reference>
<reference evidence="1" key="3">
    <citation type="journal article" date="2017" name="Nature">
        <title>Genome sequence of the progenitor of the wheat D genome Aegilops tauschii.</title>
        <authorList>
            <person name="Luo M.C."/>
            <person name="Gu Y.Q."/>
            <person name="Puiu D."/>
            <person name="Wang H."/>
            <person name="Twardziok S.O."/>
            <person name="Deal K.R."/>
            <person name="Huo N."/>
            <person name="Zhu T."/>
            <person name="Wang L."/>
            <person name="Wang Y."/>
            <person name="McGuire P.E."/>
            <person name="Liu S."/>
            <person name="Long H."/>
            <person name="Ramasamy R.K."/>
            <person name="Rodriguez J.C."/>
            <person name="Van S.L."/>
            <person name="Yuan L."/>
            <person name="Wang Z."/>
            <person name="Xia Z."/>
            <person name="Xiao L."/>
            <person name="Anderson O.D."/>
            <person name="Ouyang S."/>
            <person name="Liang Y."/>
            <person name="Zimin A.V."/>
            <person name="Pertea G."/>
            <person name="Qi P."/>
            <person name="Bennetzen J.L."/>
            <person name="Dai X."/>
            <person name="Dawson M.W."/>
            <person name="Muller H.G."/>
            <person name="Kugler K."/>
            <person name="Rivarola-Duarte L."/>
            <person name="Spannagl M."/>
            <person name="Mayer K.F.X."/>
            <person name="Lu F.H."/>
            <person name="Bevan M.W."/>
            <person name="Leroy P."/>
            <person name="Li P."/>
            <person name="You F.M."/>
            <person name="Sun Q."/>
            <person name="Liu Z."/>
            <person name="Lyons E."/>
            <person name="Wicker T."/>
            <person name="Salzberg S.L."/>
            <person name="Devos K.M."/>
            <person name="Dvorak J."/>
        </authorList>
    </citation>
    <scope>NUCLEOTIDE SEQUENCE [LARGE SCALE GENOMIC DNA]</scope>
    <source>
        <strain evidence="1">cv. AL8/78</strain>
    </source>
</reference>
<organism evidence="1 2">
    <name type="scientific">Aegilops tauschii subsp. strangulata</name>
    <name type="common">Goatgrass</name>
    <dbReference type="NCBI Taxonomy" id="200361"/>
    <lineage>
        <taxon>Eukaryota</taxon>
        <taxon>Viridiplantae</taxon>
        <taxon>Streptophyta</taxon>
        <taxon>Embryophyta</taxon>
        <taxon>Tracheophyta</taxon>
        <taxon>Spermatophyta</taxon>
        <taxon>Magnoliopsida</taxon>
        <taxon>Liliopsida</taxon>
        <taxon>Poales</taxon>
        <taxon>Poaceae</taxon>
        <taxon>BOP clade</taxon>
        <taxon>Pooideae</taxon>
        <taxon>Triticodae</taxon>
        <taxon>Triticeae</taxon>
        <taxon>Triticinae</taxon>
        <taxon>Aegilops</taxon>
    </lineage>
</organism>